<dbReference type="CDD" id="cd02037">
    <property type="entry name" value="Mrp_NBP35"/>
    <property type="match status" value="1"/>
</dbReference>
<keyword evidence="5 6" id="KW-0411">Iron-sulfur</keyword>
<dbReference type="InterPro" id="IPR044304">
    <property type="entry name" value="NUBPL-like"/>
</dbReference>
<comment type="subunit">
    <text evidence="6">Homodimer.</text>
</comment>
<evidence type="ECO:0000256" key="3">
    <source>
        <dbReference type="ARBA" id="ARBA00022840"/>
    </source>
</evidence>
<evidence type="ECO:0000256" key="1">
    <source>
        <dbReference type="ARBA" id="ARBA00022723"/>
    </source>
</evidence>
<evidence type="ECO:0000313" key="8">
    <source>
        <dbReference type="Proteomes" id="UP000759298"/>
    </source>
</evidence>
<dbReference type="RefSeq" id="WP_222825281.1">
    <property type="nucleotide sequence ID" value="NZ_JAHWXP010000003.1"/>
</dbReference>
<evidence type="ECO:0000256" key="2">
    <source>
        <dbReference type="ARBA" id="ARBA00022741"/>
    </source>
</evidence>
<comment type="caution">
    <text evidence="7">The sequence shown here is derived from an EMBL/GenBank/DDBJ whole genome shotgun (WGS) entry which is preliminary data.</text>
</comment>
<sequence>MTSNGQTELETVRKALPAELAPRIISARQREDRWTLVVDGEGLDAPARERMEAQLHSALAPGGGDPAPAIAFMGERVRRRIIAIGSGKGGVGKSTVTANLAVALKRAGVKVGVIDADIYGPSQPILLKSEDLKPEAEGETLQPVRGVADIPMLSMGHLVAKGRALAWRGPMAGRALAQLFEANWGDTELLLVDLPPGTGDVQITMLQKFKPDGAVIVSTPQDLALADAARAGSLFDQGEVPILGLVENMAGYVCPHCGEASDPFGSGGVERAAGRLDLPFLGRIPLSHSVRESSDAGDPVALGDTPEAQAFHAIARQIAVAEGLAKA</sequence>
<evidence type="ECO:0000313" key="7">
    <source>
        <dbReference type="EMBL" id="MBY8337771.1"/>
    </source>
</evidence>
<feature type="binding site" evidence="6">
    <location>
        <begin position="87"/>
        <end position="94"/>
    </location>
    <ligand>
        <name>ATP</name>
        <dbReference type="ChEBI" id="CHEBI:30616"/>
    </ligand>
</feature>
<keyword evidence="3 6" id="KW-0067">ATP-binding</keyword>
<dbReference type="HAMAP" id="MF_02040">
    <property type="entry name" value="Mrp_NBP35"/>
    <property type="match status" value="1"/>
</dbReference>
<protein>
    <recommendedName>
        <fullName evidence="6">Iron-sulfur cluster carrier protein</fullName>
    </recommendedName>
</protein>
<gene>
    <name evidence="7" type="ORF">KYN89_12030</name>
</gene>
<comment type="function">
    <text evidence="6">Binds and transfers iron-sulfur (Fe-S) clusters to target apoproteins. Can hydrolyze ATP.</text>
</comment>
<dbReference type="SUPFAM" id="SSF52540">
    <property type="entry name" value="P-loop containing nucleoside triphosphate hydrolases"/>
    <property type="match status" value="1"/>
</dbReference>
<evidence type="ECO:0000256" key="5">
    <source>
        <dbReference type="ARBA" id="ARBA00023014"/>
    </source>
</evidence>
<evidence type="ECO:0000256" key="4">
    <source>
        <dbReference type="ARBA" id="ARBA00023004"/>
    </source>
</evidence>
<dbReference type="Gene3D" id="3.40.50.300">
    <property type="entry name" value="P-loop containing nucleotide triphosphate hydrolases"/>
    <property type="match status" value="1"/>
</dbReference>
<dbReference type="EMBL" id="JAHWXP010000003">
    <property type="protein sequence ID" value="MBY8337771.1"/>
    <property type="molecule type" value="Genomic_DNA"/>
</dbReference>
<keyword evidence="8" id="KW-1185">Reference proteome</keyword>
<name>A0ABS7PFB7_9SPHN</name>
<dbReference type="InterPro" id="IPR027417">
    <property type="entry name" value="P-loop_NTPase"/>
</dbReference>
<proteinExistence type="inferred from homology"/>
<keyword evidence="6" id="KW-0378">Hydrolase</keyword>
<dbReference type="InterPro" id="IPR019591">
    <property type="entry name" value="Mrp/NBP35_ATP-bd"/>
</dbReference>
<dbReference type="PANTHER" id="PTHR42961:SF2">
    <property type="entry name" value="IRON-SULFUR PROTEIN NUBPL"/>
    <property type="match status" value="1"/>
</dbReference>
<reference evidence="7 8" key="1">
    <citation type="submission" date="2021-07" db="EMBL/GenBank/DDBJ databases">
        <title>Alteriqipengyuania abyssalis NZ-12B nov, sp.nov isolated from deep sea sponge in pacific ocean.</title>
        <authorList>
            <person name="Tareen S."/>
            <person name="Wink J."/>
        </authorList>
    </citation>
    <scope>NUCLEOTIDE SEQUENCE [LARGE SCALE GENOMIC DNA]</scope>
    <source>
        <strain evidence="7 8">NZ-12B</strain>
    </source>
</reference>
<dbReference type="Proteomes" id="UP000759298">
    <property type="component" value="Unassembled WGS sequence"/>
</dbReference>
<keyword evidence="2 6" id="KW-0547">Nucleotide-binding</keyword>
<keyword evidence="4 6" id="KW-0408">Iron</keyword>
<comment type="similarity">
    <text evidence="6">Belongs to the Mrp/NBP35 ATP-binding proteins family.</text>
</comment>
<keyword evidence="1 6" id="KW-0479">Metal-binding</keyword>
<dbReference type="Pfam" id="PF10609">
    <property type="entry name" value="ParA"/>
    <property type="match status" value="1"/>
</dbReference>
<dbReference type="PANTHER" id="PTHR42961">
    <property type="entry name" value="IRON-SULFUR PROTEIN NUBPL"/>
    <property type="match status" value="1"/>
</dbReference>
<dbReference type="GO" id="GO:0005524">
    <property type="term" value="F:ATP binding"/>
    <property type="evidence" value="ECO:0007669"/>
    <property type="project" value="UniProtKB-KW"/>
</dbReference>
<organism evidence="7 8">
    <name type="scientific">Alteriqipengyuania abyssalis</name>
    <dbReference type="NCBI Taxonomy" id="2860200"/>
    <lineage>
        <taxon>Bacteria</taxon>
        <taxon>Pseudomonadati</taxon>
        <taxon>Pseudomonadota</taxon>
        <taxon>Alphaproteobacteria</taxon>
        <taxon>Sphingomonadales</taxon>
        <taxon>Erythrobacteraceae</taxon>
        <taxon>Alteriqipengyuania</taxon>
    </lineage>
</organism>
<accession>A0ABS7PFB7</accession>
<evidence type="ECO:0000256" key="6">
    <source>
        <dbReference type="HAMAP-Rule" id="MF_02040"/>
    </source>
</evidence>
<dbReference type="InterPro" id="IPR033756">
    <property type="entry name" value="YlxH/NBP35"/>
</dbReference>